<dbReference type="Proteomes" id="UP001152798">
    <property type="component" value="Chromosome 1"/>
</dbReference>
<feature type="region of interest" description="Disordered" evidence="1">
    <location>
        <begin position="41"/>
        <end position="76"/>
    </location>
</feature>
<feature type="compositionally biased region" description="Basic and acidic residues" evidence="1">
    <location>
        <begin position="52"/>
        <end position="63"/>
    </location>
</feature>
<evidence type="ECO:0000313" key="2">
    <source>
        <dbReference type="EMBL" id="CAH1391842.1"/>
    </source>
</evidence>
<dbReference type="EMBL" id="OV725077">
    <property type="protein sequence ID" value="CAH1391842.1"/>
    <property type="molecule type" value="Genomic_DNA"/>
</dbReference>
<evidence type="ECO:0000256" key="1">
    <source>
        <dbReference type="SAM" id="MobiDB-lite"/>
    </source>
</evidence>
<evidence type="ECO:0000313" key="3">
    <source>
        <dbReference type="Proteomes" id="UP001152798"/>
    </source>
</evidence>
<gene>
    <name evidence="2" type="ORF">NEZAVI_LOCUS2771</name>
</gene>
<name>A0A9P0EB23_NEZVI</name>
<reference evidence="2" key="1">
    <citation type="submission" date="2022-01" db="EMBL/GenBank/DDBJ databases">
        <authorList>
            <person name="King R."/>
        </authorList>
    </citation>
    <scope>NUCLEOTIDE SEQUENCE</scope>
</reference>
<protein>
    <submittedName>
        <fullName evidence="2">Uncharacterized protein</fullName>
    </submittedName>
</protein>
<sequence>MKHQPAKARISLTLVKPDEIVATANNEEKGNVYRINGARRRNVHPTSTERNCGPDKQTEDKARSVKTGFAPHSPEEGTLLRKRGGEYFKGSGMTTRVKTTSEYQRGALKKMDKENGVEGAEKDGWVKGVAVSPDSAIVSLLMFRSILAPILNGENFLQIRLGKFCVFPSLLRLIISPKRVPIRHARHPGGHNELRRK</sequence>
<accession>A0A9P0EB23</accession>
<dbReference type="AlphaFoldDB" id="A0A9P0EB23"/>
<organism evidence="2 3">
    <name type="scientific">Nezara viridula</name>
    <name type="common">Southern green stink bug</name>
    <name type="synonym">Cimex viridulus</name>
    <dbReference type="NCBI Taxonomy" id="85310"/>
    <lineage>
        <taxon>Eukaryota</taxon>
        <taxon>Metazoa</taxon>
        <taxon>Ecdysozoa</taxon>
        <taxon>Arthropoda</taxon>
        <taxon>Hexapoda</taxon>
        <taxon>Insecta</taxon>
        <taxon>Pterygota</taxon>
        <taxon>Neoptera</taxon>
        <taxon>Paraneoptera</taxon>
        <taxon>Hemiptera</taxon>
        <taxon>Heteroptera</taxon>
        <taxon>Panheteroptera</taxon>
        <taxon>Pentatomomorpha</taxon>
        <taxon>Pentatomoidea</taxon>
        <taxon>Pentatomidae</taxon>
        <taxon>Pentatominae</taxon>
        <taxon>Nezara</taxon>
    </lineage>
</organism>
<keyword evidence="3" id="KW-1185">Reference proteome</keyword>
<proteinExistence type="predicted"/>